<evidence type="ECO:0000256" key="15">
    <source>
        <dbReference type="ARBA" id="ARBA00040458"/>
    </source>
</evidence>
<evidence type="ECO:0000256" key="11">
    <source>
        <dbReference type="ARBA" id="ARBA00023054"/>
    </source>
</evidence>
<dbReference type="GO" id="GO:0000922">
    <property type="term" value="C:spindle pole"/>
    <property type="evidence" value="ECO:0007669"/>
    <property type="project" value="UniProtKB-SubCell"/>
</dbReference>
<evidence type="ECO:0000256" key="4">
    <source>
        <dbReference type="ARBA" id="ARBA00009316"/>
    </source>
</evidence>
<proteinExistence type="inferred from homology"/>
<dbReference type="GO" id="GO:0007283">
    <property type="term" value="P:spermatogenesis"/>
    <property type="evidence" value="ECO:0007669"/>
    <property type="project" value="UniProtKB-KW"/>
</dbReference>
<dbReference type="GO" id="GO:0005813">
    <property type="term" value="C:centrosome"/>
    <property type="evidence" value="ECO:0007669"/>
    <property type="project" value="TreeGrafter"/>
</dbReference>
<evidence type="ECO:0000256" key="12">
    <source>
        <dbReference type="ARBA" id="ARBA00023069"/>
    </source>
</evidence>
<evidence type="ECO:0000256" key="1">
    <source>
        <dbReference type="ARBA" id="ARBA00004114"/>
    </source>
</evidence>
<dbReference type="PANTHER" id="PTHR23162:SF8">
    <property type="entry name" value="OUTER DENSE FIBER PROTEIN 2"/>
    <property type="match status" value="1"/>
</dbReference>
<keyword evidence="7" id="KW-0493">Microtubule</keyword>
<keyword evidence="10" id="KW-0744">Spermatogenesis</keyword>
<evidence type="ECO:0000256" key="6">
    <source>
        <dbReference type="ARBA" id="ARBA00022490"/>
    </source>
</evidence>
<comment type="caution">
    <text evidence="19">The sequence shown here is derived from an EMBL/GenBank/DDBJ whole genome shotgun (WGS) entry which is preliminary data.</text>
</comment>
<accession>A0A8T3DTC3</accession>
<comment type="subcellular location">
    <subcellularLocation>
        <location evidence="2">Cell projection</location>
        <location evidence="2">Cilium</location>
        <location evidence="2">Flagellum</location>
    </subcellularLocation>
    <subcellularLocation>
        <location evidence="1">Cytoplasm</location>
        <location evidence="1">Cytoskeleton</location>
        <location evidence="1">Microtubule organizing center</location>
        <location evidence="1">Centrosome</location>
        <location evidence="1">Centriole</location>
    </subcellularLocation>
    <subcellularLocation>
        <location evidence="3">Cytoplasm</location>
        <location evidence="3">Cytoskeleton</location>
        <location evidence="3">Spindle pole</location>
    </subcellularLocation>
</comment>
<keyword evidence="5" id="KW-0217">Developmental protein</keyword>
<evidence type="ECO:0000256" key="8">
    <source>
        <dbReference type="ARBA" id="ARBA00022782"/>
    </source>
</evidence>
<keyword evidence="9" id="KW-0282">Flagellum</keyword>
<dbReference type="GO" id="GO:0005874">
    <property type="term" value="C:microtubule"/>
    <property type="evidence" value="ECO:0007669"/>
    <property type="project" value="UniProtKB-KW"/>
</dbReference>
<dbReference type="Proteomes" id="UP000829720">
    <property type="component" value="Unassembled WGS sequence"/>
</dbReference>
<evidence type="ECO:0000256" key="10">
    <source>
        <dbReference type="ARBA" id="ARBA00022871"/>
    </source>
</evidence>
<feature type="coiled-coil region" evidence="18">
    <location>
        <begin position="524"/>
        <end position="773"/>
    </location>
</feature>
<gene>
    <name evidence="19" type="ORF">AGOR_G00052390</name>
</gene>
<evidence type="ECO:0000256" key="16">
    <source>
        <dbReference type="ARBA" id="ARBA00041830"/>
    </source>
</evidence>
<evidence type="ECO:0000256" key="7">
    <source>
        <dbReference type="ARBA" id="ARBA00022701"/>
    </source>
</evidence>
<keyword evidence="14" id="KW-0966">Cell projection</keyword>
<keyword evidence="11 18" id="KW-0175">Coiled coil</keyword>
<dbReference type="PANTHER" id="PTHR23162">
    <property type="entry name" value="OUTER DENSE FIBER OF SPERM TAILS 2"/>
    <property type="match status" value="1"/>
</dbReference>
<protein>
    <recommendedName>
        <fullName evidence="15">Outer dense fiber protein 2</fullName>
    </recommendedName>
    <alternativeName>
        <fullName evidence="16">Cenexin</fullName>
    </alternativeName>
    <alternativeName>
        <fullName evidence="17">Outer dense fiber of sperm tails protein 2</fullName>
    </alternativeName>
</protein>
<evidence type="ECO:0000256" key="14">
    <source>
        <dbReference type="ARBA" id="ARBA00023273"/>
    </source>
</evidence>
<dbReference type="GO" id="GO:0031514">
    <property type="term" value="C:motile cilium"/>
    <property type="evidence" value="ECO:0007669"/>
    <property type="project" value="UniProtKB-SubCell"/>
</dbReference>
<dbReference type="EMBL" id="JAERUA010000004">
    <property type="protein sequence ID" value="KAI1900679.1"/>
    <property type="molecule type" value="Genomic_DNA"/>
</dbReference>
<dbReference type="GO" id="GO:0030154">
    <property type="term" value="P:cell differentiation"/>
    <property type="evidence" value="ECO:0007669"/>
    <property type="project" value="UniProtKB-KW"/>
</dbReference>
<keyword evidence="13" id="KW-0206">Cytoskeleton</keyword>
<feature type="coiled-coil region" evidence="18">
    <location>
        <begin position="278"/>
        <end position="396"/>
    </location>
</feature>
<evidence type="ECO:0000256" key="3">
    <source>
        <dbReference type="ARBA" id="ARBA00004647"/>
    </source>
</evidence>
<dbReference type="OrthoDB" id="413404at2759"/>
<dbReference type="InterPro" id="IPR026099">
    <property type="entry name" value="Odf2-rel"/>
</dbReference>
<dbReference type="GO" id="GO:0005814">
    <property type="term" value="C:centriole"/>
    <property type="evidence" value="ECO:0007669"/>
    <property type="project" value="UniProtKB-SubCell"/>
</dbReference>
<evidence type="ECO:0000313" key="20">
    <source>
        <dbReference type="Proteomes" id="UP000829720"/>
    </source>
</evidence>
<comment type="similarity">
    <text evidence="4">Belongs to the ODF2 family.</text>
</comment>
<feature type="coiled-coil region" evidence="18">
    <location>
        <begin position="450"/>
        <end position="495"/>
    </location>
</feature>
<evidence type="ECO:0000256" key="13">
    <source>
        <dbReference type="ARBA" id="ARBA00023212"/>
    </source>
</evidence>
<keyword evidence="12" id="KW-0969">Cilium</keyword>
<keyword evidence="6" id="KW-0963">Cytoplasm</keyword>
<reference evidence="19" key="1">
    <citation type="submission" date="2021-01" db="EMBL/GenBank/DDBJ databases">
        <authorList>
            <person name="Zahm M."/>
            <person name="Roques C."/>
            <person name="Cabau C."/>
            <person name="Klopp C."/>
            <person name="Donnadieu C."/>
            <person name="Jouanno E."/>
            <person name="Lampietro C."/>
            <person name="Louis A."/>
            <person name="Herpin A."/>
            <person name="Echchiki A."/>
            <person name="Berthelot C."/>
            <person name="Parey E."/>
            <person name="Roest-Crollius H."/>
            <person name="Braasch I."/>
            <person name="Postlethwait J."/>
            <person name="Bobe J."/>
            <person name="Montfort J."/>
            <person name="Bouchez O."/>
            <person name="Begum T."/>
            <person name="Mejri S."/>
            <person name="Adams A."/>
            <person name="Chen W.-J."/>
            <person name="Guiguen Y."/>
        </authorList>
    </citation>
    <scope>NUCLEOTIDE SEQUENCE</scope>
    <source>
        <tissue evidence="19">Blood</tissue>
    </source>
</reference>
<organism evidence="19 20">
    <name type="scientific">Albula goreensis</name>
    <dbReference type="NCBI Taxonomy" id="1534307"/>
    <lineage>
        <taxon>Eukaryota</taxon>
        <taxon>Metazoa</taxon>
        <taxon>Chordata</taxon>
        <taxon>Craniata</taxon>
        <taxon>Vertebrata</taxon>
        <taxon>Euteleostomi</taxon>
        <taxon>Actinopterygii</taxon>
        <taxon>Neopterygii</taxon>
        <taxon>Teleostei</taxon>
        <taxon>Albuliformes</taxon>
        <taxon>Albulidae</taxon>
        <taxon>Albula</taxon>
    </lineage>
</organism>
<dbReference type="AlphaFoldDB" id="A0A8T3DTC3"/>
<name>A0A8T3DTC3_9TELE</name>
<keyword evidence="8" id="KW-0221">Differentiation</keyword>
<evidence type="ECO:0000256" key="9">
    <source>
        <dbReference type="ARBA" id="ARBA00022846"/>
    </source>
</evidence>
<evidence type="ECO:0000256" key="18">
    <source>
        <dbReference type="SAM" id="Coils"/>
    </source>
</evidence>
<evidence type="ECO:0000313" key="19">
    <source>
        <dbReference type="EMBL" id="KAI1900679.1"/>
    </source>
</evidence>
<sequence length="819" mass="94669">MGKLTQTSSSSPPLHVHVPETIPVHVHLKKSPKIKEEKMKVGAGDIQTSARRKARIPWIPPGKGSIRDVLYKWEAPKHHLEMRPTTESDQYQSPLRLSDLSTEEEEALHGRINQYERKIDSLMTEVGSLKNEVALRKKEKQLSASQRVIQEQKDELVEFNKELEVTERENTRLRHSIEKIREETDLSRQEMGVLLHEKEELLRKLVEAEIDGAAAAKQVSALKETVCKMRTEKRVSGSDSTLLGRQRDLLMQKLETFEGTNRALRHLLREHHGHETNLIRLSEQRDLLMKKLSDSEAEKINILLKLQNKEKEVDRLTTHLETEKDSVRTTTELSKALESTRAHLQGQLRSKEAENNQQNIQIGTLEQTLSQQQGEMEKLQEQLKELQKTWNADKEALKRVARVQKQRAERSEAVAGQLNSQLMEKETQLAETLAAVESWSSRHSQEVKEKSHLEVEITILNNQMTSLTDKLHGAEDKARAEMEGLLNQLHRLTADNTATRLENQRLKATQSAMEEKQGLSQSEVEQLKASVRQYEGLIDSYKSQVQKMQLEVDDYRLKLELAEKQAQEVRVELDQEVEVVRRQLLGRLAELELLPELLKRTEQRLREAEEQAHLHERRSTEQSSTLSEVRFKVEQQGCRMEAVREKNLLLLEENKNLKHRVESLERKMEETNAQSRDLIQVIAKRDETIHSSQLNLEEKSQECGVLMQKLEDALLEAQQQMEQTRERAAAKERATQSKVLGLEAQLSRTQAELDQLRRSREEVERRHQNRLQDVKDRLEKSDSTNRSLQNYVEFLKTSYANVFRDSGLSSSLLRPLSPL</sequence>
<keyword evidence="20" id="KW-1185">Reference proteome</keyword>
<feature type="coiled-coil region" evidence="18">
    <location>
        <begin position="105"/>
        <end position="183"/>
    </location>
</feature>
<evidence type="ECO:0000256" key="5">
    <source>
        <dbReference type="ARBA" id="ARBA00022473"/>
    </source>
</evidence>
<dbReference type="GO" id="GO:1902017">
    <property type="term" value="P:regulation of cilium assembly"/>
    <property type="evidence" value="ECO:0007669"/>
    <property type="project" value="TreeGrafter"/>
</dbReference>
<evidence type="ECO:0000256" key="2">
    <source>
        <dbReference type="ARBA" id="ARBA00004230"/>
    </source>
</evidence>
<evidence type="ECO:0000256" key="17">
    <source>
        <dbReference type="ARBA" id="ARBA00043200"/>
    </source>
</evidence>